<dbReference type="Proteomes" id="UP000664654">
    <property type="component" value="Unassembled WGS sequence"/>
</dbReference>
<evidence type="ECO:0000256" key="4">
    <source>
        <dbReference type="ARBA" id="ARBA00037131"/>
    </source>
</evidence>
<name>A0A939ILI4_9ALTE</name>
<evidence type="ECO:0000259" key="5">
    <source>
        <dbReference type="Pfam" id="PF00582"/>
    </source>
</evidence>
<organism evidence="6 7">
    <name type="scientific">Bowmanella dokdonensis</name>
    <dbReference type="NCBI Taxonomy" id="751969"/>
    <lineage>
        <taxon>Bacteria</taxon>
        <taxon>Pseudomonadati</taxon>
        <taxon>Pseudomonadota</taxon>
        <taxon>Gammaproteobacteria</taxon>
        <taxon>Alteromonadales</taxon>
        <taxon>Alteromonadaceae</taxon>
        <taxon>Bowmanella</taxon>
    </lineage>
</organism>
<comment type="subcellular location">
    <subcellularLocation>
        <location evidence="1">Cytoplasm</location>
    </subcellularLocation>
</comment>
<keyword evidence="7" id="KW-1185">Reference proteome</keyword>
<feature type="domain" description="UspA" evidence="5">
    <location>
        <begin position="173"/>
        <end position="300"/>
    </location>
</feature>
<dbReference type="PRINTS" id="PR01438">
    <property type="entry name" value="UNVRSLSTRESS"/>
</dbReference>
<evidence type="ECO:0000313" key="7">
    <source>
        <dbReference type="Proteomes" id="UP000664654"/>
    </source>
</evidence>
<evidence type="ECO:0000256" key="1">
    <source>
        <dbReference type="ARBA" id="ARBA00004496"/>
    </source>
</evidence>
<dbReference type="EMBL" id="JAFKCV010000002">
    <property type="protein sequence ID" value="MBN7824248.1"/>
    <property type="molecule type" value="Genomic_DNA"/>
</dbReference>
<reference evidence="6" key="1">
    <citation type="submission" date="2021-03" db="EMBL/GenBank/DDBJ databases">
        <title>novel species isolated from a fishpond in China.</title>
        <authorList>
            <person name="Lu H."/>
            <person name="Cai Z."/>
        </authorList>
    </citation>
    <scope>NUCLEOTIDE SEQUENCE</scope>
    <source>
        <strain evidence="6">JCM 30855</strain>
    </source>
</reference>
<dbReference type="Gene3D" id="3.40.50.12370">
    <property type="match status" value="1"/>
</dbReference>
<dbReference type="CDD" id="cd23660">
    <property type="entry name" value="USP-E_repeat2"/>
    <property type="match status" value="1"/>
</dbReference>
<dbReference type="GO" id="GO:0005737">
    <property type="term" value="C:cytoplasm"/>
    <property type="evidence" value="ECO:0007669"/>
    <property type="project" value="UniProtKB-SubCell"/>
</dbReference>
<proteinExistence type="inferred from homology"/>
<dbReference type="NCBIfam" id="NF008380">
    <property type="entry name" value="PRK11175.1"/>
    <property type="match status" value="1"/>
</dbReference>
<comment type="caution">
    <text evidence="6">The sequence shown here is derived from an EMBL/GenBank/DDBJ whole genome shotgun (WGS) entry which is preliminary data.</text>
</comment>
<feature type="domain" description="UspA" evidence="5">
    <location>
        <begin position="4"/>
        <end position="147"/>
    </location>
</feature>
<dbReference type="PANTHER" id="PTHR47892">
    <property type="entry name" value="UNIVERSAL STRESS PROTEIN E"/>
    <property type="match status" value="1"/>
</dbReference>
<dbReference type="SUPFAM" id="SSF52402">
    <property type="entry name" value="Adenine nucleotide alpha hydrolases-like"/>
    <property type="match status" value="2"/>
</dbReference>
<evidence type="ECO:0000256" key="2">
    <source>
        <dbReference type="ARBA" id="ARBA00008791"/>
    </source>
</evidence>
<dbReference type="InterPro" id="IPR006016">
    <property type="entry name" value="UspA"/>
</dbReference>
<sequence>MINYNKLLVVIDPTQEQQKALGRAMDLARKTGASLTAFLSIYDFSYEMTTMLSVDERETMRQAVVDDRTEWLTELVDKQVTDKSLSVDVKVVWHNRPFESIIYETLENQYDLIIKGTQGHGGLKSVIFTPTDWHLMRKAPVPVLLVKEHEWPEGGNILAAVNVGTEDEEHKSLNQRVTRTAMEFAKTLNGRVNLVNSYPGTPVNIAIEIPEFDPASFNQSVRNHHQDAMKTFASTYGVTDEQCFVQEGLPEDVIPQVAKDMDAELVVIGTVGRHGISAALIGNTAEHVIGTLDCDVLAIKPEGFVSPLQK</sequence>
<gene>
    <name evidence="6" type="primary">uspE</name>
    <name evidence="6" type="ORF">J0A66_03310</name>
</gene>
<comment type="similarity">
    <text evidence="2">Belongs to the universal stress protein A family.</text>
</comment>
<evidence type="ECO:0000313" key="6">
    <source>
        <dbReference type="EMBL" id="MBN7824248.1"/>
    </source>
</evidence>
<evidence type="ECO:0000256" key="3">
    <source>
        <dbReference type="ARBA" id="ARBA00022490"/>
    </source>
</evidence>
<protein>
    <submittedName>
        <fullName evidence="6">Universal stress protein UspE</fullName>
    </submittedName>
</protein>
<dbReference type="PANTHER" id="PTHR47892:SF1">
    <property type="entry name" value="UNIVERSAL STRESS PROTEIN E"/>
    <property type="match status" value="1"/>
</dbReference>
<dbReference type="InterPro" id="IPR006015">
    <property type="entry name" value="Universal_stress_UspA"/>
</dbReference>
<dbReference type="Pfam" id="PF00582">
    <property type="entry name" value="Usp"/>
    <property type="match status" value="2"/>
</dbReference>
<dbReference type="AlphaFoldDB" id="A0A939ILI4"/>
<dbReference type="RefSeq" id="WP_206572372.1">
    <property type="nucleotide sequence ID" value="NZ_JAFKCV010000002.1"/>
</dbReference>
<comment type="function">
    <text evidence="4">Required for resistance to DNA-damaging agents.</text>
</comment>
<accession>A0A939ILI4</accession>
<keyword evidence="3" id="KW-0963">Cytoplasm</keyword>